<proteinExistence type="predicted"/>
<dbReference type="RefSeq" id="WP_145345273.1">
    <property type="nucleotide sequence ID" value="NZ_CP036261.1"/>
</dbReference>
<reference evidence="1 2" key="1">
    <citation type="submission" date="2019-02" db="EMBL/GenBank/DDBJ databases">
        <title>Deep-cultivation of Planctomycetes and their phenomic and genomic characterization uncovers novel biology.</title>
        <authorList>
            <person name="Wiegand S."/>
            <person name="Jogler M."/>
            <person name="Boedeker C."/>
            <person name="Pinto D."/>
            <person name="Vollmers J."/>
            <person name="Rivas-Marin E."/>
            <person name="Kohn T."/>
            <person name="Peeters S.H."/>
            <person name="Heuer A."/>
            <person name="Rast P."/>
            <person name="Oberbeckmann S."/>
            <person name="Bunk B."/>
            <person name="Jeske O."/>
            <person name="Meyerdierks A."/>
            <person name="Storesund J.E."/>
            <person name="Kallscheuer N."/>
            <person name="Luecker S."/>
            <person name="Lage O.M."/>
            <person name="Pohl T."/>
            <person name="Merkel B.J."/>
            <person name="Hornburger P."/>
            <person name="Mueller R.-W."/>
            <person name="Bruemmer F."/>
            <person name="Labrenz M."/>
            <person name="Spormann A.M."/>
            <person name="Op den Camp H."/>
            <person name="Overmann J."/>
            <person name="Amann R."/>
            <person name="Jetten M.S.M."/>
            <person name="Mascher T."/>
            <person name="Medema M.H."/>
            <person name="Devos D.P."/>
            <person name="Kaster A.-K."/>
            <person name="Ovreas L."/>
            <person name="Rohde M."/>
            <person name="Galperin M.Y."/>
            <person name="Jogler C."/>
        </authorList>
    </citation>
    <scope>NUCLEOTIDE SEQUENCE [LARGE SCALE GENOMIC DNA]</scope>
    <source>
        <strain evidence="1 2">EC9</strain>
    </source>
</reference>
<protein>
    <submittedName>
        <fullName evidence="1">Uncharacterized protein</fullName>
    </submittedName>
</protein>
<evidence type="ECO:0000313" key="2">
    <source>
        <dbReference type="Proteomes" id="UP000319557"/>
    </source>
</evidence>
<name>A0A517M003_9BACT</name>
<dbReference type="OrthoDB" id="212238at2"/>
<dbReference type="AlphaFoldDB" id="A0A517M003"/>
<organism evidence="1 2">
    <name type="scientific">Rosistilla ulvae</name>
    <dbReference type="NCBI Taxonomy" id="1930277"/>
    <lineage>
        <taxon>Bacteria</taxon>
        <taxon>Pseudomonadati</taxon>
        <taxon>Planctomycetota</taxon>
        <taxon>Planctomycetia</taxon>
        <taxon>Pirellulales</taxon>
        <taxon>Pirellulaceae</taxon>
        <taxon>Rosistilla</taxon>
    </lineage>
</organism>
<evidence type="ECO:0000313" key="1">
    <source>
        <dbReference type="EMBL" id="QDS88200.1"/>
    </source>
</evidence>
<dbReference type="KEGG" id="ruv:EC9_23880"/>
<sequence>MVNLHPSAANNFHWQPQPDAWRCIARIVQTLAADEPYIQDLAVRMLSETGTRLIDWVAEIRLPFGSPEVDNLMAAGFVDAGDAQRQLLVNPDGMFPVVHLQAESSKPCLAIKVDRLADFCTANGGSNWEQAKEQGNGFLSCTAVVHEGAKCDLAAVENHGSAPQQSAPQLADHVAAFRTAVAGRSRPVARVDAGAAFDATIALLRDAVAKLGTGLACDLFFRAERKYWQQRNLAARLQKQRQDALGLGWGNHDHHTYRSSRAGFHRLIEALEVLGFVCRERFYAGADAGWGAQVLEQSEAGVIVFADVDLSPDEVAGDFAHQPLEDRSELGTVGLWCRLHGEAFLAAGMHHLECQFDFDAARAQLALLGIATMEPFTDFPFLRQAFTAAETWAVDPEVLREAVADGAITAAEAERFEKQGASGSHLEILERNDGYKGFNQTGISDIIQRTDPRHSRTSSS</sequence>
<dbReference type="Proteomes" id="UP000319557">
    <property type="component" value="Chromosome"/>
</dbReference>
<keyword evidence="2" id="KW-1185">Reference proteome</keyword>
<accession>A0A517M003</accession>
<dbReference type="EMBL" id="CP036261">
    <property type="protein sequence ID" value="QDS88200.1"/>
    <property type="molecule type" value="Genomic_DNA"/>
</dbReference>
<gene>
    <name evidence="1" type="ORF">EC9_23880</name>
</gene>